<keyword evidence="4" id="KW-1185">Reference proteome</keyword>
<reference evidence="3 4" key="1">
    <citation type="journal article" date="2018" name="Nat. Ecol. Evol.">
        <title>Pezizomycetes genomes reveal the molecular basis of ectomycorrhizal truffle lifestyle.</title>
        <authorList>
            <person name="Murat C."/>
            <person name="Payen T."/>
            <person name="Noel B."/>
            <person name="Kuo A."/>
            <person name="Morin E."/>
            <person name="Chen J."/>
            <person name="Kohler A."/>
            <person name="Krizsan K."/>
            <person name="Balestrini R."/>
            <person name="Da Silva C."/>
            <person name="Montanini B."/>
            <person name="Hainaut M."/>
            <person name="Levati E."/>
            <person name="Barry K.W."/>
            <person name="Belfiori B."/>
            <person name="Cichocki N."/>
            <person name="Clum A."/>
            <person name="Dockter R.B."/>
            <person name="Fauchery L."/>
            <person name="Guy J."/>
            <person name="Iotti M."/>
            <person name="Le Tacon F."/>
            <person name="Lindquist E.A."/>
            <person name="Lipzen A."/>
            <person name="Malagnac F."/>
            <person name="Mello A."/>
            <person name="Molinier V."/>
            <person name="Miyauchi S."/>
            <person name="Poulain J."/>
            <person name="Riccioni C."/>
            <person name="Rubini A."/>
            <person name="Sitrit Y."/>
            <person name="Splivallo R."/>
            <person name="Traeger S."/>
            <person name="Wang M."/>
            <person name="Zifcakova L."/>
            <person name="Wipf D."/>
            <person name="Zambonelli A."/>
            <person name="Paolocci F."/>
            <person name="Nowrousian M."/>
            <person name="Ottonello S."/>
            <person name="Baldrian P."/>
            <person name="Spatafora J.W."/>
            <person name="Henrissat B."/>
            <person name="Nagy L.G."/>
            <person name="Aury J.M."/>
            <person name="Wincker P."/>
            <person name="Grigoriev I.V."/>
            <person name="Bonfante P."/>
            <person name="Martin F.M."/>
        </authorList>
    </citation>
    <scope>NUCLEOTIDE SEQUENCE [LARGE SCALE GENOMIC DNA]</scope>
    <source>
        <strain evidence="3 4">120613-1</strain>
    </source>
</reference>
<evidence type="ECO:0000313" key="4">
    <source>
        <dbReference type="Proteomes" id="UP000276215"/>
    </source>
</evidence>
<feature type="transmembrane region" description="Helical" evidence="2">
    <location>
        <begin position="45"/>
        <end position="67"/>
    </location>
</feature>
<accession>A0A3N4J9R8</accession>
<keyword evidence="2" id="KW-0812">Transmembrane</keyword>
<evidence type="ECO:0000256" key="1">
    <source>
        <dbReference type="SAM" id="MobiDB-lite"/>
    </source>
</evidence>
<organism evidence="3 4">
    <name type="scientific">Choiromyces venosus 120613-1</name>
    <dbReference type="NCBI Taxonomy" id="1336337"/>
    <lineage>
        <taxon>Eukaryota</taxon>
        <taxon>Fungi</taxon>
        <taxon>Dikarya</taxon>
        <taxon>Ascomycota</taxon>
        <taxon>Pezizomycotina</taxon>
        <taxon>Pezizomycetes</taxon>
        <taxon>Pezizales</taxon>
        <taxon>Tuberaceae</taxon>
        <taxon>Choiromyces</taxon>
    </lineage>
</organism>
<dbReference type="EMBL" id="ML120431">
    <property type="protein sequence ID" value="RPA94966.1"/>
    <property type="molecule type" value="Genomic_DNA"/>
</dbReference>
<feature type="region of interest" description="Disordered" evidence="1">
    <location>
        <begin position="102"/>
        <end position="132"/>
    </location>
</feature>
<dbReference type="AlphaFoldDB" id="A0A3N4J9R8"/>
<gene>
    <name evidence="3" type="ORF">L873DRAFT_1382335</name>
</gene>
<dbReference type="Proteomes" id="UP000276215">
    <property type="component" value="Unassembled WGS sequence"/>
</dbReference>
<keyword evidence="2" id="KW-0472">Membrane</keyword>
<evidence type="ECO:0000256" key="2">
    <source>
        <dbReference type="SAM" id="Phobius"/>
    </source>
</evidence>
<evidence type="ECO:0000313" key="3">
    <source>
        <dbReference type="EMBL" id="RPA94966.1"/>
    </source>
</evidence>
<keyword evidence="2" id="KW-1133">Transmembrane helix</keyword>
<protein>
    <submittedName>
        <fullName evidence="3">Uncharacterized protein</fullName>
    </submittedName>
</protein>
<proteinExistence type="predicted"/>
<feature type="compositionally biased region" description="Basic residues" evidence="1">
    <location>
        <begin position="122"/>
        <end position="132"/>
    </location>
</feature>
<sequence length="132" mass="14849">MRGWWMRMFAGLVGRETWRGGVSDARPQELTGQGYFGLLHTVTQIPIHFSFFVVPIALIIHISNMLIQKKGKEGLARFTSYSSEALQSTQFAEVRPVPCRNCPNNSKVAGRKEDTYLPNSKVQKKRGGGSHR</sequence>
<name>A0A3N4J9R8_9PEZI</name>